<evidence type="ECO:0000256" key="1">
    <source>
        <dbReference type="ARBA" id="ARBA00006700"/>
    </source>
</evidence>
<dbReference type="PROSITE" id="PS00050">
    <property type="entry name" value="RIBOSOMAL_L23"/>
    <property type="match status" value="1"/>
</dbReference>
<dbReference type="InterPro" id="IPR012677">
    <property type="entry name" value="Nucleotide-bd_a/b_plait_sf"/>
</dbReference>
<dbReference type="RefSeq" id="WP_017712312.1">
    <property type="nucleotide sequence ID" value="NZ_KB235937.1"/>
</dbReference>
<comment type="similarity">
    <text evidence="1 6 7">Belongs to the universal ribosomal protein uL23 family.</text>
</comment>
<name>A0A0M2PQR3_PROHO</name>
<dbReference type="EMBL" id="AJTX02000006">
    <property type="protein sequence ID" value="KKI98870.1"/>
    <property type="molecule type" value="Genomic_DNA"/>
</dbReference>
<dbReference type="GO" id="GO:0005840">
    <property type="term" value="C:ribosome"/>
    <property type="evidence" value="ECO:0007669"/>
    <property type="project" value="UniProtKB-KW"/>
</dbReference>
<dbReference type="OrthoDB" id="9793353at2"/>
<dbReference type="Pfam" id="PF00276">
    <property type="entry name" value="Ribosomal_L23"/>
    <property type="match status" value="1"/>
</dbReference>
<dbReference type="eggNOG" id="COG0089">
    <property type="taxonomic scope" value="Bacteria"/>
</dbReference>
<keyword evidence="5 6" id="KW-0687">Ribonucleoprotein</keyword>
<evidence type="ECO:0000256" key="4">
    <source>
        <dbReference type="ARBA" id="ARBA00022980"/>
    </source>
</evidence>
<dbReference type="STRING" id="317619.GCA_000332315_01845"/>
<keyword evidence="9" id="KW-1185">Reference proteome</keyword>
<dbReference type="InterPro" id="IPR013025">
    <property type="entry name" value="Ribosomal_uL23-like"/>
</dbReference>
<dbReference type="InterPro" id="IPR012678">
    <property type="entry name" value="Ribosomal_uL23/eL15/eS24_sf"/>
</dbReference>
<dbReference type="GO" id="GO:1990904">
    <property type="term" value="C:ribonucleoprotein complex"/>
    <property type="evidence" value="ECO:0007669"/>
    <property type="project" value="UniProtKB-KW"/>
</dbReference>
<dbReference type="FunFam" id="3.30.70.330:FF:000001">
    <property type="entry name" value="50S ribosomal protein L23"/>
    <property type="match status" value="1"/>
</dbReference>
<gene>
    <name evidence="6" type="primary">rplW</name>
    <name evidence="6" type="synonym">rpl23</name>
    <name evidence="8" type="ORF">PROH_13555</name>
</gene>
<comment type="function">
    <text evidence="6">One of the early assembly proteins it binds 23S rRNA. One of the proteins that surrounds the polypeptide exit tunnel on the outside of the ribosome. Forms the main docking site for trigger factor binding to the ribosome.</text>
</comment>
<dbReference type="GO" id="GO:0019843">
    <property type="term" value="F:rRNA binding"/>
    <property type="evidence" value="ECO:0007669"/>
    <property type="project" value="UniProtKB-UniRule"/>
</dbReference>
<protein>
    <recommendedName>
        <fullName evidence="6">Large ribosomal subunit protein uL23</fullName>
    </recommendedName>
</protein>
<evidence type="ECO:0000313" key="8">
    <source>
        <dbReference type="EMBL" id="KKI98870.1"/>
    </source>
</evidence>
<evidence type="ECO:0000256" key="2">
    <source>
        <dbReference type="ARBA" id="ARBA00022730"/>
    </source>
</evidence>
<comment type="caution">
    <text evidence="8">The sequence shown here is derived from an EMBL/GenBank/DDBJ whole genome shotgun (WGS) entry which is preliminary data.</text>
</comment>
<dbReference type="InterPro" id="IPR001014">
    <property type="entry name" value="Ribosomal_uL23_CS"/>
</dbReference>
<evidence type="ECO:0000256" key="3">
    <source>
        <dbReference type="ARBA" id="ARBA00022884"/>
    </source>
</evidence>
<keyword evidence="4 6" id="KW-0689">Ribosomal protein</keyword>
<reference evidence="8" key="1">
    <citation type="submission" date="2012-04" db="EMBL/GenBank/DDBJ databases">
        <authorList>
            <person name="Borisov I.G."/>
            <person name="Ivanikova N.V."/>
            <person name="Pinevich A.V."/>
        </authorList>
    </citation>
    <scope>NUCLEOTIDE SEQUENCE</scope>
    <source>
        <strain evidence="8">CALU 1027</strain>
    </source>
</reference>
<evidence type="ECO:0000313" key="9">
    <source>
        <dbReference type="Proteomes" id="UP000034681"/>
    </source>
</evidence>
<dbReference type="NCBIfam" id="NF004368">
    <property type="entry name" value="PRK05738.3-4"/>
    <property type="match status" value="1"/>
</dbReference>
<dbReference type="Proteomes" id="UP000034681">
    <property type="component" value="Unassembled WGS sequence"/>
</dbReference>
<sequence>MVTRKAKPKAPVQYDSRHLADLIKRPLITEKATQLLGYNQYVFEVDRRATKPEIKAAIQELFKVKVVGISTMNNPPKRRRVGRFMGYKPRYKRAIVRLAPEDEIILFPEV</sequence>
<dbReference type="AlphaFoldDB" id="A0A0M2PQR3"/>
<dbReference type="NCBIfam" id="NF004363">
    <property type="entry name" value="PRK05738.2-4"/>
    <property type="match status" value="1"/>
</dbReference>
<evidence type="ECO:0000256" key="6">
    <source>
        <dbReference type="HAMAP-Rule" id="MF_01369"/>
    </source>
</evidence>
<evidence type="ECO:0000256" key="7">
    <source>
        <dbReference type="RuleBase" id="RU003934"/>
    </source>
</evidence>
<dbReference type="SUPFAM" id="SSF54189">
    <property type="entry name" value="Ribosomal proteins S24e, L23 and L15e"/>
    <property type="match status" value="1"/>
</dbReference>
<accession>A0A0M2PQR3</accession>
<dbReference type="HAMAP" id="MF_01369_B">
    <property type="entry name" value="Ribosomal_uL23_B"/>
    <property type="match status" value="1"/>
</dbReference>
<dbReference type="PANTHER" id="PTHR11620">
    <property type="entry name" value="60S RIBOSOMAL PROTEIN L23A"/>
    <property type="match status" value="1"/>
</dbReference>
<dbReference type="GO" id="GO:0006412">
    <property type="term" value="P:translation"/>
    <property type="evidence" value="ECO:0007669"/>
    <property type="project" value="UniProtKB-UniRule"/>
</dbReference>
<dbReference type="Gene3D" id="3.30.70.330">
    <property type="match status" value="1"/>
</dbReference>
<keyword evidence="2 6" id="KW-0699">rRNA-binding</keyword>
<proteinExistence type="inferred from homology"/>
<organism evidence="8 9">
    <name type="scientific">Prochlorothrix hollandica PCC 9006 = CALU 1027</name>
    <dbReference type="NCBI Taxonomy" id="317619"/>
    <lineage>
        <taxon>Bacteria</taxon>
        <taxon>Bacillati</taxon>
        <taxon>Cyanobacteriota</taxon>
        <taxon>Cyanophyceae</taxon>
        <taxon>Prochlorotrichales</taxon>
        <taxon>Prochlorotrichaceae</taxon>
        <taxon>Prochlorothrix</taxon>
    </lineage>
</organism>
<dbReference type="GO" id="GO:0003735">
    <property type="term" value="F:structural constituent of ribosome"/>
    <property type="evidence" value="ECO:0007669"/>
    <property type="project" value="InterPro"/>
</dbReference>
<keyword evidence="3 6" id="KW-0694">RNA-binding</keyword>
<evidence type="ECO:0000256" key="5">
    <source>
        <dbReference type="ARBA" id="ARBA00023274"/>
    </source>
</evidence>
<comment type="subunit">
    <text evidence="6">Part of the 50S ribosomal subunit. Contacts protein L29, and trigger factor when it is bound to the ribosome.</text>
</comment>